<dbReference type="Proteomes" id="UP000566819">
    <property type="component" value="Unassembled WGS sequence"/>
</dbReference>
<comment type="caution">
    <text evidence="1">The sequence shown here is derived from an EMBL/GenBank/DDBJ whole genome shotgun (WGS) entry which is preliminary data.</text>
</comment>
<dbReference type="EMBL" id="JAAMPI010000458">
    <property type="protein sequence ID" value="KAF4631293.1"/>
    <property type="molecule type" value="Genomic_DNA"/>
</dbReference>
<evidence type="ECO:0000313" key="2">
    <source>
        <dbReference type="Proteomes" id="UP000566819"/>
    </source>
</evidence>
<dbReference type="AlphaFoldDB" id="A0A8H4RLI5"/>
<sequence length="228" mass="26197">MPTHKPPVPGILFVNSDILPTQSQLSKQTFNTWYCNEHIPDVVAKSGISYAYWYEHVIDRLSAARRLNFLTIYGMDDINFAESEEFRSLKGQKPGPNKEGILKRPSLILGRPARFLLYAAMSHSSNAELDEWYRGEHVETISKCPRYRRTSRYKIATRSLLSGFERSFPPAMTWLALHEFEGPEVPWKELAATDETEWAKKVLPGITEIDFGLFELKRVFGEGEKARL</sequence>
<protein>
    <submittedName>
        <fullName evidence="1">Uncharacterized protein</fullName>
    </submittedName>
</protein>
<evidence type="ECO:0000313" key="1">
    <source>
        <dbReference type="EMBL" id="KAF4631293.1"/>
    </source>
</evidence>
<gene>
    <name evidence="1" type="ORF">G7Y89_g6837</name>
</gene>
<organism evidence="1 2">
    <name type="scientific">Cudoniella acicularis</name>
    <dbReference type="NCBI Taxonomy" id="354080"/>
    <lineage>
        <taxon>Eukaryota</taxon>
        <taxon>Fungi</taxon>
        <taxon>Dikarya</taxon>
        <taxon>Ascomycota</taxon>
        <taxon>Pezizomycotina</taxon>
        <taxon>Leotiomycetes</taxon>
        <taxon>Helotiales</taxon>
        <taxon>Tricladiaceae</taxon>
        <taxon>Cudoniella</taxon>
    </lineage>
</organism>
<proteinExistence type="predicted"/>
<name>A0A8H4RLI5_9HELO</name>
<dbReference type="OrthoDB" id="2851338at2759"/>
<reference evidence="1 2" key="1">
    <citation type="submission" date="2020-03" db="EMBL/GenBank/DDBJ databases">
        <title>Draft Genome Sequence of Cudoniella acicularis.</title>
        <authorList>
            <person name="Buettner E."/>
            <person name="Kellner H."/>
        </authorList>
    </citation>
    <scope>NUCLEOTIDE SEQUENCE [LARGE SCALE GENOMIC DNA]</scope>
    <source>
        <strain evidence="1 2">DSM 108380</strain>
    </source>
</reference>
<accession>A0A8H4RLI5</accession>
<keyword evidence="2" id="KW-1185">Reference proteome</keyword>